<comment type="caution">
    <text evidence="1">The sequence shown here is derived from an EMBL/GenBank/DDBJ whole genome shotgun (WGS) entry which is preliminary data.</text>
</comment>
<evidence type="ECO:0000313" key="2">
    <source>
        <dbReference type="Proteomes" id="UP001652397"/>
    </source>
</evidence>
<proteinExistence type="predicted"/>
<dbReference type="Proteomes" id="UP001652397">
    <property type="component" value="Unassembled WGS sequence"/>
</dbReference>
<name>A0ABT2U4E7_9FIRM</name>
<accession>A0ABT2U4E7</accession>
<protein>
    <submittedName>
        <fullName evidence="1">Uncharacterized protein</fullName>
    </submittedName>
</protein>
<keyword evidence="2" id="KW-1185">Reference proteome</keyword>
<dbReference type="EMBL" id="JAOQJE010000009">
    <property type="protein sequence ID" value="MCU6789503.1"/>
    <property type="molecule type" value="Genomic_DNA"/>
</dbReference>
<gene>
    <name evidence="1" type="ORF">OCV66_10460</name>
</gene>
<reference evidence="1 2" key="1">
    <citation type="journal article" date="2021" name="ISME Commun">
        <title>Automated analysis of genomic sequences facilitates high-throughput and comprehensive description of bacteria.</title>
        <authorList>
            <person name="Hitch T.C.A."/>
        </authorList>
    </citation>
    <scope>NUCLEOTIDE SEQUENCE [LARGE SCALE GENOMIC DNA]</scope>
    <source>
        <strain evidence="1 2">Sanger_34</strain>
    </source>
</reference>
<sequence>MTLCKVDDIIMSQKRKGQTPRDVKQGLYKGREPILILKGWRTKPNDTGERGESNGIRRNILPVRGTRRGAVTETIKVIAIYKKSEFQIKKTNRLKSAIGF</sequence>
<organism evidence="1 2">
    <name type="scientific">Agathobaculum ammoniilyticum</name>
    <dbReference type="NCBI Taxonomy" id="2981778"/>
    <lineage>
        <taxon>Bacteria</taxon>
        <taxon>Bacillati</taxon>
        <taxon>Bacillota</taxon>
        <taxon>Clostridia</taxon>
        <taxon>Eubacteriales</taxon>
        <taxon>Butyricicoccaceae</taxon>
        <taxon>Agathobaculum</taxon>
    </lineage>
</organism>
<evidence type="ECO:0000313" key="1">
    <source>
        <dbReference type="EMBL" id="MCU6789503.1"/>
    </source>
</evidence>